<evidence type="ECO:0000259" key="1">
    <source>
        <dbReference type="Pfam" id="PF07985"/>
    </source>
</evidence>
<comment type="caution">
    <text evidence="2">The sequence shown here is derived from an EMBL/GenBank/DDBJ whole genome shotgun (WGS) entry which is preliminary data.</text>
</comment>
<protein>
    <recommendedName>
        <fullName evidence="1">SRR1-like domain-containing protein</fullName>
    </recommendedName>
</protein>
<dbReference type="Proteomes" id="UP000701801">
    <property type="component" value="Unassembled WGS sequence"/>
</dbReference>
<dbReference type="AlphaFoldDB" id="A0A9N9LPQ9"/>
<dbReference type="EMBL" id="CAJVRM010000197">
    <property type="protein sequence ID" value="CAG8976945.1"/>
    <property type="molecule type" value="Genomic_DNA"/>
</dbReference>
<proteinExistence type="predicted"/>
<dbReference type="OrthoDB" id="3564854at2759"/>
<dbReference type="InterPro" id="IPR012942">
    <property type="entry name" value="SRR1-like"/>
</dbReference>
<gene>
    <name evidence="2" type="ORF">HYALB_00008856</name>
</gene>
<dbReference type="PANTHER" id="PTHR42080:SF1">
    <property type="entry name" value="SRR1-LIKE DOMAIN-CONTAINING PROTEIN"/>
    <property type="match status" value="1"/>
</dbReference>
<evidence type="ECO:0000313" key="3">
    <source>
        <dbReference type="Proteomes" id="UP000701801"/>
    </source>
</evidence>
<sequence length="332" mass="38052">MGYEATYVEETDRIVIKDGDKAIRDDPAVEYQALKDNLTLWIGGHPDKKPPTDPKVIRELRPTRGGKTELHAFRDFKDDPSETYDEAHYKTAGNGTVEDLKKKLKVAQDQWNQTDSSEKLIKQLEKMKKKVKITNVMLLGSGTMEAKRPHPEDLDKYQNVSEWKSELQLAAAFENLRDAGNPLPLTAQEIDYSSLEREFLEGQNIKVVTDPDAFGLINDGTLVFFTDIHHGISYWISQGQLPAAMLASFPTQLSLGELTEQIQTEIWEFWERYDWHHIGGPSRRHRMRAPSSDAWGNMDFLWTRKLEASQVWWGPIMAVMVVYSAFKFLSGY</sequence>
<dbReference type="Pfam" id="PF07985">
    <property type="entry name" value="SRR1"/>
    <property type="match status" value="1"/>
</dbReference>
<accession>A0A9N9LPQ9</accession>
<evidence type="ECO:0000313" key="2">
    <source>
        <dbReference type="EMBL" id="CAG8976945.1"/>
    </source>
</evidence>
<feature type="domain" description="SRR1-like" evidence="1">
    <location>
        <begin position="121"/>
        <end position="225"/>
    </location>
</feature>
<reference evidence="2" key="1">
    <citation type="submission" date="2021-07" db="EMBL/GenBank/DDBJ databases">
        <authorList>
            <person name="Durling M."/>
        </authorList>
    </citation>
    <scope>NUCLEOTIDE SEQUENCE</scope>
</reference>
<keyword evidence="3" id="KW-1185">Reference proteome</keyword>
<dbReference type="PANTHER" id="PTHR42080">
    <property type="entry name" value="SRR1 DOMAIN-CONTAINING PROTEIN"/>
    <property type="match status" value="1"/>
</dbReference>
<organism evidence="2 3">
    <name type="scientific">Hymenoscyphus albidus</name>
    <dbReference type="NCBI Taxonomy" id="595503"/>
    <lineage>
        <taxon>Eukaryota</taxon>
        <taxon>Fungi</taxon>
        <taxon>Dikarya</taxon>
        <taxon>Ascomycota</taxon>
        <taxon>Pezizomycotina</taxon>
        <taxon>Leotiomycetes</taxon>
        <taxon>Helotiales</taxon>
        <taxon>Helotiaceae</taxon>
        <taxon>Hymenoscyphus</taxon>
    </lineage>
</organism>
<name>A0A9N9LPQ9_9HELO</name>